<feature type="region of interest" description="Disordered" evidence="1">
    <location>
        <begin position="1"/>
        <end position="43"/>
    </location>
</feature>
<reference evidence="2" key="1">
    <citation type="journal article" date="2013" name="Nat. Commun.">
        <title>Whole-genome sequencing of Oryza brachyantha reveals mechanisms underlying Oryza genome evolution.</title>
        <authorList>
            <person name="Chen J."/>
            <person name="Huang Q."/>
            <person name="Gao D."/>
            <person name="Wang J."/>
            <person name="Lang Y."/>
            <person name="Liu T."/>
            <person name="Li B."/>
            <person name="Bai Z."/>
            <person name="Luis Goicoechea J."/>
            <person name="Liang C."/>
            <person name="Chen C."/>
            <person name="Zhang W."/>
            <person name="Sun S."/>
            <person name="Liao Y."/>
            <person name="Zhang X."/>
            <person name="Yang L."/>
            <person name="Song C."/>
            <person name="Wang M."/>
            <person name="Shi J."/>
            <person name="Liu G."/>
            <person name="Liu J."/>
            <person name="Zhou H."/>
            <person name="Zhou W."/>
            <person name="Yu Q."/>
            <person name="An N."/>
            <person name="Chen Y."/>
            <person name="Cai Q."/>
            <person name="Wang B."/>
            <person name="Liu B."/>
            <person name="Min J."/>
            <person name="Huang Y."/>
            <person name="Wu H."/>
            <person name="Li Z."/>
            <person name="Zhang Y."/>
            <person name="Yin Y."/>
            <person name="Song W."/>
            <person name="Jiang J."/>
            <person name="Jackson S.A."/>
            <person name="Wing R.A."/>
            <person name="Wang J."/>
            <person name="Chen M."/>
        </authorList>
    </citation>
    <scope>NUCLEOTIDE SEQUENCE [LARGE SCALE GENOMIC DNA]</scope>
    <source>
        <strain evidence="2">cv. IRGC 101232</strain>
    </source>
</reference>
<evidence type="ECO:0000313" key="2">
    <source>
        <dbReference type="EnsemblPlants" id="OB06G15560.1"/>
    </source>
</evidence>
<feature type="compositionally biased region" description="Polar residues" evidence="1">
    <location>
        <begin position="87"/>
        <end position="97"/>
    </location>
</feature>
<organism evidence="2">
    <name type="scientific">Oryza brachyantha</name>
    <name type="common">malo sina</name>
    <dbReference type="NCBI Taxonomy" id="4533"/>
    <lineage>
        <taxon>Eukaryota</taxon>
        <taxon>Viridiplantae</taxon>
        <taxon>Streptophyta</taxon>
        <taxon>Embryophyta</taxon>
        <taxon>Tracheophyta</taxon>
        <taxon>Spermatophyta</taxon>
        <taxon>Magnoliopsida</taxon>
        <taxon>Liliopsida</taxon>
        <taxon>Poales</taxon>
        <taxon>Poaceae</taxon>
        <taxon>BOP clade</taxon>
        <taxon>Oryzoideae</taxon>
        <taxon>Oryzeae</taxon>
        <taxon>Oryzinae</taxon>
        <taxon>Oryza</taxon>
    </lineage>
</organism>
<evidence type="ECO:0000313" key="3">
    <source>
        <dbReference type="Proteomes" id="UP000006038"/>
    </source>
</evidence>
<feature type="compositionally biased region" description="Basic and acidic residues" evidence="1">
    <location>
        <begin position="15"/>
        <end position="25"/>
    </location>
</feature>
<keyword evidence="3" id="KW-1185">Reference proteome</keyword>
<dbReference type="HOGENOM" id="CLU_1443124_0_0_1"/>
<sequence>MAAAVDVMEENVATARERREEERLKDRNRRKHDQTTPTKISSKQQKLLNRTFQMLHLAMGSRPSPATSFQAWGLHHTLRRPAPPSHLCSTQSLSTGPRTPAISDKKSSEQKLINWEKITHPHTHTTTFLDHGQDRLAFLLAVAAKESCGGELLLLLQPWEEAALNLRAAAFLVPNLGLLASMEEGWSW</sequence>
<dbReference type="EnsemblPlants" id="OB06G15560.1">
    <property type="protein sequence ID" value="OB06G15560.1"/>
    <property type="gene ID" value="OB06G15560"/>
</dbReference>
<feature type="region of interest" description="Disordered" evidence="1">
    <location>
        <begin position="84"/>
        <end position="107"/>
    </location>
</feature>
<reference evidence="2" key="2">
    <citation type="submission" date="2013-04" db="UniProtKB">
        <authorList>
            <consortium name="EnsemblPlants"/>
        </authorList>
    </citation>
    <scope>IDENTIFICATION</scope>
</reference>
<dbReference type="Proteomes" id="UP000006038">
    <property type="component" value="Chromosome 6"/>
</dbReference>
<proteinExistence type="predicted"/>
<evidence type="ECO:0000256" key="1">
    <source>
        <dbReference type="SAM" id="MobiDB-lite"/>
    </source>
</evidence>
<dbReference type="AlphaFoldDB" id="J3MC12"/>
<accession>J3MC12</accession>
<name>J3MC12_ORYBR</name>
<dbReference type="Gramene" id="OB06G15560.1">
    <property type="protein sequence ID" value="OB06G15560.1"/>
    <property type="gene ID" value="OB06G15560"/>
</dbReference>
<protein>
    <submittedName>
        <fullName evidence="2">Uncharacterized protein</fullName>
    </submittedName>
</protein>